<evidence type="ECO:0000313" key="3">
    <source>
        <dbReference type="Proteomes" id="UP000189670"/>
    </source>
</evidence>
<protein>
    <submittedName>
        <fullName evidence="2">Polar amino acid transport system substrate-binding protein</fullName>
    </submittedName>
</protein>
<dbReference type="SUPFAM" id="SSF53850">
    <property type="entry name" value="Periplasmic binding protein-like II"/>
    <property type="match status" value="1"/>
</dbReference>
<proteinExistence type="predicted"/>
<feature type="chain" id="PRO_5010724782" evidence="1">
    <location>
        <begin position="20"/>
        <end position="266"/>
    </location>
</feature>
<evidence type="ECO:0000256" key="1">
    <source>
        <dbReference type="SAM" id="SignalP"/>
    </source>
</evidence>
<reference evidence="3" key="1">
    <citation type="submission" date="2012-11" db="EMBL/GenBank/DDBJ databases">
        <authorList>
            <person name="Lucero-Rivera Y.E."/>
            <person name="Tovar-Ramirez D."/>
        </authorList>
    </citation>
    <scope>NUCLEOTIDE SEQUENCE [LARGE SCALE GENOMIC DNA]</scope>
    <source>
        <strain evidence="3">Araruama</strain>
    </source>
</reference>
<gene>
    <name evidence="2" type="ORF">OMM_01698</name>
</gene>
<feature type="signal peptide" evidence="1">
    <location>
        <begin position="1"/>
        <end position="19"/>
    </location>
</feature>
<comment type="caution">
    <text evidence="2">The sequence shown here is derived from an EMBL/GenBank/DDBJ whole genome shotgun (WGS) entry which is preliminary data.</text>
</comment>
<evidence type="ECO:0000313" key="2">
    <source>
        <dbReference type="EMBL" id="ETR72459.1"/>
    </source>
</evidence>
<keyword evidence="1" id="KW-0732">Signal</keyword>
<name>A0A1V1PC19_9BACT</name>
<dbReference type="EMBL" id="ATBP01000145">
    <property type="protein sequence ID" value="ETR72459.1"/>
    <property type="molecule type" value="Genomic_DNA"/>
</dbReference>
<accession>A0A1V1PC19</accession>
<dbReference type="Proteomes" id="UP000189670">
    <property type="component" value="Unassembled WGS sequence"/>
</dbReference>
<organism evidence="2 3">
    <name type="scientific">Candidatus Magnetoglobus multicellularis str. Araruama</name>
    <dbReference type="NCBI Taxonomy" id="890399"/>
    <lineage>
        <taxon>Bacteria</taxon>
        <taxon>Pseudomonadati</taxon>
        <taxon>Thermodesulfobacteriota</taxon>
        <taxon>Desulfobacteria</taxon>
        <taxon>Desulfobacterales</taxon>
        <taxon>Desulfobacteraceae</taxon>
        <taxon>Candidatus Magnetoglobus</taxon>
    </lineage>
</organism>
<dbReference type="AlphaFoldDB" id="A0A1V1PC19"/>
<dbReference type="Gene3D" id="3.40.190.10">
    <property type="entry name" value="Periplasmic binding protein-like II"/>
    <property type="match status" value="2"/>
</dbReference>
<sequence>MKKLLVFICFYAMVLPAFGEKVDVTIYVDDAYKPFCFRGKGGKAEGIYVNVLNTAFSRMQGFNVTIKPIPWKRGKHLMDTGEGFGLTPAFYHGHDWPYLHPYSLAFYTETITAVCSEDILSTSRMNWPQDYIGLRIGNVAGYDGWGGTEFRSLVKKGEIKYEEAKGSAENILKLGAGRVNCIMMEETAFDYAYGKLKLSGKYNQRMARIKKGAIIGIDPVYIGYSKTARIKGKYPFQFDFMQAFDNEIYKMIKSGEIKQIMSDYKN</sequence>